<evidence type="ECO:0000256" key="4">
    <source>
        <dbReference type="PROSITE-ProRule" id="PRU00723"/>
    </source>
</evidence>
<feature type="region of interest" description="Disordered" evidence="5">
    <location>
        <begin position="56"/>
        <end position="112"/>
    </location>
</feature>
<keyword evidence="3 4" id="KW-0862">Zinc</keyword>
<gene>
    <name evidence="7" type="ORF">NDU88_001991</name>
</gene>
<organism evidence="7 8">
    <name type="scientific">Pleurodeles waltl</name>
    <name type="common">Iberian ribbed newt</name>
    <dbReference type="NCBI Taxonomy" id="8319"/>
    <lineage>
        <taxon>Eukaryota</taxon>
        <taxon>Metazoa</taxon>
        <taxon>Chordata</taxon>
        <taxon>Craniata</taxon>
        <taxon>Vertebrata</taxon>
        <taxon>Euteleostomi</taxon>
        <taxon>Amphibia</taxon>
        <taxon>Batrachia</taxon>
        <taxon>Caudata</taxon>
        <taxon>Salamandroidea</taxon>
        <taxon>Salamandridae</taxon>
        <taxon>Pleurodelinae</taxon>
        <taxon>Pleurodeles</taxon>
    </lineage>
</organism>
<feature type="region of interest" description="Disordered" evidence="5">
    <location>
        <begin position="366"/>
        <end position="388"/>
    </location>
</feature>
<evidence type="ECO:0000313" key="7">
    <source>
        <dbReference type="EMBL" id="KAJ1123522.1"/>
    </source>
</evidence>
<evidence type="ECO:0000256" key="5">
    <source>
        <dbReference type="SAM" id="MobiDB-lite"/>
    </source>
</evidence>
<protein>
    <recommendedName>
        <fullName evidence="6">C3H1-type domain-containing protein</fullName>
    </recommendedName>
</protein>
<feature type="compositionally biased region" description="Basic residues" evidence="5">
    <location>
        <begin position="68"/>
        <end position="86"/>
    </location>
</feature>
<feature type="zinc finger region" description="C3H1-type" evidence="4">
    <location>
        <begin position="389"/>
        <end position="416"/>
    </location>
</feature>
<dbReference type="PROSITE" id="PS50103">
    <property type="entry name" value="ZF_C3H1"/>
    <property type="match status" value="1"/>
</dbReference>
<feature type="region of interest" description="Disordered" evidence="5">
    <location>
        <begin position="423"/>
        <end position="443"/>
    </location>
</feature>
<dbReference type="EMBL" id="JANPWB010000011">
    <property type="protein sequence ID" value="KAJ1123522.1"/>
    <property type="molecule type" value="Genomic_DNA"/>
</dbReference>
<feature type="compositionally biased region" description="Polar residues" evidence="5">
    <location>
        <begin position="163"/>
        <end position="174"/>
    </location>
</feature>
<proteinExistence type="predicted"/>
<evidence type="ECO:0000313" key="8">
    <source>
        <dbReference type="Proteomes" id="UP001066276"/>
    </source>
</evidence>
<dbReference type="Proteomes" id="UP001066276">
    <property type="component" value="Chromosome 7"/>
</dbReference>
<dbReference type="PANTHER" id="PTHR35558:SF1">
    <property type="entry name" value="ENDONUCLEASE_EXONUCLEASE_PHOSPHATASE DOMAIN-CONTAINING PROTEIN"/>
    <property type="match status" value="1"/>
</dbReference>
<sequence>MLEEQQDDLERMLAQMRAEALKRGKDWLRRKMEDTTLVGGSPPTEVQQPCTVLEIDDLQVDREQTPKPNKRQKPAGKPARKPSKRTRVPERDSASPVAPETAESSSSYKSTDGEHISAIIKECLKSITPLLLKNGSAGAGAEGPEKGKSQDNPSNGGGLGAQAQGSDRASQGDTTAAWGATSRGREPTESVGLPLEAYTRPSLGRPAMTTRAAGLANAIPLSVKERVWRKDIFSLLEIQLEGLDLTVCDRKDEDRRERKRARKERNFENWLDAFRIMACVIVEKFPRCAADLWLYESKIHEAHRQFAGDAWLEYDKSFRLKLQAHPEMEWSEEDVSSYIHKMMVAKEARSWAGRVEQPFRNTHFKGKYEKHRPGHRHKQWTSNKGTGDKTGQAVCWKFETDECTWGHSCKFRHCCSLCGGEHPASACKKNRQRSDKKEKRKKH</sequence>
<dbReference type="AlphaFoldDB" id="A0AAV7P5J7"/>
<evidence type="ECO:0000259" key="6">
    <source>
        <dbReference type="PROSITE" id="PS50103"/>
    </source>
</evidence>
<feature type="compositionally biased region" description="Basic residues" evidence="5">
    <location>
        <begin position="366"/>
        <end position="379"/>
    </location>
</feature>
<comment type="caution">
    <text evidence="7">The sequence shown here is derived from an EMBL/GenBank/DDBJ whole genome shotgun (WGS) entry which is preliminary data.</text>
</comment>
<feature type="domain" description="C3H1-type" evidence="6">
    <location>
        <begin position="389"/>
        <end position="416"/>
    </location>
</feature>
<dbReference type="PANTHER" id="PTHR35558">
    <property type="entry name" value="SGNH_HYDRO DOMAIN-CONTAINING PROTEIN"/>
    <property type="match status" value="1"/>
</dbReference>
<reference evidence="7" key="1">
    <citation type="journal article" date="2022" name="bioRxiv">
        <title>Sequencing and chromosome-scale assembly of the giantPleurodeles waltlgenome.</title>
        <authorList>
            <person name="Brown T."/>
            <person name="Elewa A."/>
            <person name="Iarovenko S."/>
            <person name="Subramanian E."/>
            <person name="Araus A.J."/>
            <person name="Petzold A."/>
            <person name="Susuki M."/>
            <person name="Suzuki K.-i.T."/>
            <person name="Hayashi T."/>
            <person name="Toyoda A."/>
            <person name="Oliveira C."/>
            <person name="Osipova E."/>
            <person name="Leigh N.D."/>
            <person name="Simon A."/>
            <person name="Yun M.H."/>
        </authorList>
    </citation>
    <scope>NUCLEOTIDE SEQUENCE</scope>
    <source>
        <strain evidence="7">20211129_DDA</strain>
        <tissue evidence="7">Liver</tissue>
    </source>
</reference>
<keyword evidence="2 4" id="KW-0863">Zinc-finger</keyword>
<keyword evidence="8" id="KW-1185">Reference proteome</keyword>
<feature type="region of interest" description="Disordered" evidence="5">
    <location>
        <begin position="136"/>
        <end position="204"/>
    </location>
</feature>
<evidence type="ECO:0000256" key="1">
    <source>
        <dbReference type="ARBA" id="ARBA00022723"/>
    </source>
</evidence>
<name>A0AAV7P5J7_PLEWA</name>
<dbReference type="InterPro" id="IPR000571">
    <property type="entry name" value="Znf_CCCH"/>
</dbReference>
<accession>A0AAV7P5J7</accession>
<dbReference type="GO" id="GO:0008270">
    <property type="term" value="F:zinc ion binding"/>
    <property type="evidence" value="ECO:0007669"/>
    <property type="project" value="UniProtKB-KW"/>
</dbReference>
<keyword evidence="1 4" id="KW-0479">Metal-binding</keyword>
<evidence type="ECO:0000256" key="3">
    <source>
        <dbReference type="ARBA" id="ARBA00022833"/>
    </source>
</evidence>
<dbReference type="InterPro" id="IPR041367">
    <property type="entry name" value="Znf-CCCH_4"/>
</dbReference>
<dbReference type="Pfam" id="PF18044">
    <property type="entry name" value="zf-CCCH_4"/>
    <property type="match status" value="1"/>
</dbReference>
<evidence type="ECO:0000256" key="2">
    <source>
        <dbReference type="ARBA" id="ARBA00022771"/>
    </source>
</evidence>